<feature type="DNA-binding region" description="H-T-H motif" evidence="5">
    <location>
        <begin position="31"/>
        <end position="50"/>
    </location>
</feature>
<reference evidence="7 8" key="1">
    <citation type="submission" date="2021-03" db="EMBL/GenBank/DDBJ databases">
        <title>Antimicrobial resistance genes in bacteria isolated from Japanese honey, and their potential for conferring macrolide and lincosamide resistance in the American foulbrood pathogen Paenibacillus larvae.</title>
        <authorList>
            <person name="Okamoto M."/>
            <person name="Kumagai M."/>
            <person name="Kanamori H."/>
            <person name="Takamatsu D."/>
        </authorList>
    </citation>
    <scope>NUCLEOTIDE SEQUENCE [LARGE SCALE GENOMIC DNA]</scope>
    <source>
        <strain evidence="7 8">J8TS2</strain>
    </source>
</reference>
<keyword evidence="8" id="KW-1185">Reference proteome</keyword>
<feature type="domain" description="HTH tetR-type" evidence="6">
    <location>
        <begin position="8"/>
        <end position="68"/>
    </location>
</feature>
<dbReference type="Pfam" id="PF00440">
    <property type="entry name" value="TetR_N"/>
    <property type="match status" value="1"/>
</dbReference>
<evidence type="ECO:0000256" key="2">
    <source>
        <dbReference type="ARBA" id="ARBA00023015"/>
    </source>
</evidence>
<accession>A0ABQ4KMP3</accession>
<dbReference type="PRINTS" id="PR00455">
    <property type="entry name" value="HTHTETR"/>
</dbReference>
<evidence type="ECO:0000256" key="4">
    <source>
        <dbReference type="ARBA" id="ARBA00023163"/>
    </source>
</evidence>
<dbReference type="SUPFAM" id="SSF46689">
    <property type="entry name" value="Homeodomain-like"/>
    <property type="match status" value="1"/>
</dbReference>
<evidence type="ECO:0000256" key="3">
    <source>
        <dbReference type="ARBA" id="ARBA00023125"/>
    </source>
</evidence>
<evidence type="ECO:0000259" key="6">
    <source>
        <dbReference type="PROSITE" id="PS50977"/>
    </source>
</evidence>
<keyword evidence="1" id="KW-0678">Repressor</keyword>
<organism evidence="7 8">
    <name type="scientific">Lederbergia ruris</name>
    <dbReference type="NCBI Taxonomy" id="217495"/>
    <lineage>
        <taxon>Bacteria</taxon>
        <taxon>Bacillati</taxon>
        <taxon>Bacillota</taxon>
        <taxon>Bacilli</taxon>
        <taxon>Bacillales</taxon>
        <taxon>Bacillaceae</taxon>
        <taxon>Lederbergia</taxon>
    </lineage>
</organism>
<dbReference type="PROSITE" id="PS50977">
    <property type="entry name" value="HTH_TETR_2"/>
    <property type="match status" value="1"/>
</dbReference>
<dbReference type="PROSITE" id="PS01081">
    <property type="entry name" value="HTH_TETR_1"/>
    <property type="match status" value="1"/>
</dbReference>
<dbReference type="EMBL" id="BORB01000029">
    <property type="protein sequence ID" value="GIN58771.1"/>
    <property type="molecule type" value="Genomic_DNA"/>
</dbReference>
<keyword evidence="4" id="KW-0804">Transcription</keyword>
<sequence length="202" mass="23352">MPKIVDHEKRKKQIAEATWKVILEQGMEGATVRNIAKEAGLSLGALRYYFSTQDELFVYAMKLVKENATERINKIAASESPPFEKVMAILLEIVPIDAQTMAEMEVWFAYVFYTRHKEDVFAAKKDEIFKGMKKLLLYLQERQILRSSLDIEIETERLYALIDGLALHALLEPQRMDKERIVKVIQYHMKKICIDGALVEGE</sequence>
<dbReference type="Gene3D" id="1.10.357.10">
    <property type="entry name" value="Tetracycline Repressor, domain 2"/>
    <property type="match status" value="1"/>
</dbReference>
<name>A0ABQ4KMP3_9BACI</name>
<dbReference type="Proteomes" id="UP000679950">
    <property type="component" value="Unassembled WGS sequence"/>
</dbReference>
<keyword evidence="3 5" id="KW-0238">DNA-binding</keyword>
<gene>
    <name evidence="7" type="primary">pksA_1</name>
    <name evidence="7" type="ORF">J8TS2_30900</name>
</gene>
<dbReference type="Pfam" id="PF13977">
    <property type="entry name" value="TetR_C_6"/>
    <property type="match status" value="1"/>
</dbReference>
<dbReference type="RefSeq" id="WP_212966867.1">
    <property type="nucleotide sequence ID" value="NZ_BORB01000029.1"/>
</dbReference>
<dbReference type="PANTHER" id="PTHR43479">
    <property type="entry name" value="ACREF/ENVCD OPERON REPRESSOR-RELATED"/>
    <property type="match status" value="1"/>
</dbReference>
<keyword evidence="2" id="KW-0805">Transcription regulation</keyword>
<dbReference type="InterPro" id="IPR009057">
    <property type="entry name" value="Homeodomain-like_sf"/>
</dbReference>
<comment type="caution">
    <text evidence="7">The sequence shown here is derived from an EMBL/GenBank/DDBJ whole genome shotgun (WGS) entry which is preliminary data.</text>
</comment>
<proteinExistence type="predicted"/>
<dbReference type="InterPro" id="IPR039538">
    <property type="entry name" value="BetI_C"/>
</dbReference>
<dbReference type="PANTHER" id="PTHR43479:SF11">
    <property type="entry name" value="ACREF_ENVCD OPERON REPRESSOR-RELATED"/>
    <property type="match status" value="1"/>
</dbReference>
<dbReference type="InterPro" id="IPR036271">
    <property type="entry name" value="Tet_transcr_reg_TetR-rel_C_sf"/>
</dbReference>
<evidence type="ECO:0000256" key="5">
    <source>
        <dbReference type="PROSITE-ProRule" id="PRU00335"/>
    </source>
</evidence>
<evidence type="ECO:0000313" key="8">
    <source>
        <dbReference type="Proteomes" id="UP000679950"/>
    </source>
</evidence>
<dbReference type="InterPro" id="IPR023772">
    <property type="entry name" value="DNA-bd_HTH_TetR-type_CS"/>
</dbReference>
<dbReference type="InterPro" id="IPR001647">
    <property type="entry name" value="HTH_TetR"/>
</dbReference>
<dbReference type="SUPFAM" id="SSF48498">
    <property type="entry name" value="Tetracyclin repressor-like, C-terminal domain"/>
    <property type="match status" value="1"/>
</dbReference>
<protein>
    <submittedName>
        <fullName evidence="7">HTH-type transcriptional regulator PksA</fullName>
    </submittedName>
</protein>
<evidence type="ECO:0000256" key="1">
    <source>
        <dbReference type="ARBA" id="ARBA00022491"/>
    </source>
</evidence>
<dbReference type="InterPro" id="IPR050624">
    <property type="entry name" value="HTH-type_Tx_Regulator"/>
</dbReference>
<evidence type="ECO:0000313" key="7">
    <source>
        <dbReference type="EMBL" id="GIN58771.1"/>
    </source>
</evidence>